<protein>
    <submittedName>
        <fullName evidence="2">DsbA family dithiol-disulfide isomerase</fullName>
    </submittedName>
</protein>
<dbReference type="RefSeq" id="WP_158293102.1">
    <property type="nucleotide sequence ID" value="NZ_SLWM01000040.1"/>
</dbReference>
<feature type="domain" description="DSBA-like thioredoxin" evidence="1">
    <location>
        <begin position="3"/>
        <end position="198"/>
    </location>
</feature>
<dbReference type="GO" id="GO:0016853">
    <property type="term" value="F:isomerase activity"/>
    <property type="evidence" value="ECO:0007669"/>
    <property type="project" value="UniProtKB-KW"/>
</dbReference>
<gene>
    <name evidence="2" type="ORF">EV644_14014</name>
</gene>
<dbReference type="Proteomes" id="UP000295818">
    <property type="component" value="Unassembled WGS sequence"/>
</dbReference>
<organism evidence="2 3">
    <name type="scientific">Kribbella orskensis</name>
    <dbReference type="NCBI Taxonomy" id="2512216"/>
    <lineage>
        <taxon>Bacteria</taxon>
        <taxon>Bacillati</taxon>
        <taxon>Actinomycetota</taxon>
        <taxon>Actinomycetes</taxon>
        <taxon>Propionibacteriales</taxon>
        <taxon>Kribbellaceae</taxon>
        <taxon>Kribbella</taxon>
    </lineage>
</organism>
<dbReference type="Pfam" id="PF01323">
    <property type="entry name" value="DSBA"/>
    <property type="match status" value="1"/>
</dbReference>
<dbReference type="CDD" id="cd03024">
    <property type="entry name" value="DsbA_FrnE"/>
    <property type="match status" value="1"/>
</dbReference>
<accession>A0ABY2B6P3</accession>
<keyword evidence="2" id="KW-0413">Isomerase</keyword>
<proteinExistence type="predicted"/>
<evidence type="ECO:0000313" key="2">
    <source>
        <dbReference type="EMBL" id="TCO09458.1"/>
    </source>
</evidence>
<dbReference type="PANTHER" id="PTHR13887">
    <property type="entry name" value="GLUTATHIONE S-TRANSFERASE KAPPA"/>
    <property type="match status" value="1"/>
</dbReference>
<dbReference type="SUPFAM" id="SSF52833">
    <property type="entry name" value="Thioredoxin-like"/>
    <property type="match status" value="1"/>
</dbReference>
<dbReference type="InterPro" id="IPR036249">
    <property type="entry name" value="Thioredoxin-like_sf"/>
</dbReference>
<reference evidence="2 3" key="1">
    <citation type="journal article" date="2015" name="Stand. Genomic Sci.">
        <title>Genomic Encyclopedia of Bacterial and Archaeal Type Strains, Phase III: the genomes of soil and plant-associated and newly described type strains.</title>
        <authorList>
            <person name="Whitman W.B."/>
            <person name="Woyke T."/>
            <person name="Klenk H.P."/>
            <person name="Zhou Y."/>
            <person name="Lilburn T.G."/>
            <person name="Beck B.J."/>
            <person name="De Vos P."/>
            <person name="Vandamme P."/>
            <person name="Eisen J.A."/>
            <person name="Garrity G."/>
            <person name="Hugenholtz P."/>
            <person name="Kyrpides N.C."/>
        </authorList>
    </citation>
    <scope>NUCLEOTIDE SEQUENCE [LARGE SCALE GENOMIC DNA]</scope>
    <source>
        <strain evidence="2 3">VKM Ac-2538</strain>
    </source>
</reference>
<evidence type="ECO:0000259" key="1">
    <source>
        <dbReference type="Pfam" id="PF01323"/>
    </source>
</evidence>
<dbReference type="EMBL" id="SLWM01000040">
    <property type="protein sequence ID" value="TCO09458.1"/>
    <property type="molecule type" value="Genomic_DNA"/>
</dbReference>
<evidence type="ECO:0000313" key="3">
    <source>
        <dbReference type="Proteomes" id="UP000295818"/>
    </source>
</evidence>
<dbReference type="Gene3D" id="3.40.30.10">
    <property type="entry name" value="Glutaredoxin"/>
    <property type="match status" value="1"/>
</dbReference>
<sequence length="230" mass="25288">MKIEFWSDIICPYCGLMDHRLHLVQERFEHDLEIVHRSFQLHPDLPREGITQRDLFAAAGVPTEAGVRTIRRIEESAEADGLTPYHALDRTLGPTDHAHELLAYATDQGRGNEIWSAMFRAHFGEPRALWTVDAVLRFAGEAGLDGAADALGSRRYRDRVQADQREAESLGAQGMPFIVLDERYAIPGAIGTEDLLAAVTKAWAEHTPKLSVIGGAEGVCGPDGCAVTFT</sequence>
<comment type="caution">
    <text evidence="2">The sequence shown here is derived from an EMBL/GenBank/DDBJ whole genome shotgun (WGS) entry which is preliminary data.</text>
</comment>
<keyword evidence="3" id="KW-1185">Reference proteome</keyword>
<dbReference type="PANTHER" id="PTHR13887:SF41">
    <property type="entry name" value="THIOREDOXIN SUPERFAMILY PROTEIN"/>
    <property type="match status" value="1"/>
</dbReference>
<dbReference type="InterPro" id="IPR001853">
    <property type="entry name" value="DSBA-like_thioredoxin_dom"/>
</dbReference>
<name>A0ABY2B6P3_9ACTN</name>